<feature type="domain" description="POTRA" evidence="10">
    <location>
        <begin position="50"/>
        <end position="118"/>
    </location>
</feature>
<dbReference type="PROSITE" id="PS51779">
    <property type="entry name" value="POTRA"/>
    <property type="match status" value="1"/>
</dbReference>
<proteinExistence type="inferred from homology"/>
<dbReference type="InterPro" id="IPR050487">
    <property type="entry name" value="FtsQ_DivIB"/>
</dbReference>
<keyword evidence="13" id="KW-1185">Reference proteome</keyword>
<dbReference type="GO" id="GO:0032153">
    <property type="term" value="C:cell division site"/>
    <property type="evidence" value="ECO:0007669"/>
    <property type="project" value="UniProtKB-UniRule"/>
</dbReference>
<dbReference type="AlphaFoldDB" id="A0A6B3W2Y6"/>
<evidence type="ECO:0000313" key="14">
    <source>
        <dbReference type="Proteomes" id="UP000570010"/>
    </source>
</evidence>
<dbReference type="RefSeq" id="WP_163242256.1">
    <property type="nucleotide sequence ID" value="NZ_JAAIWN010000022.1"/>
</dbReference>
<reference evidence="11 14" key="2">
    <citation type="submission" date="2020-07" db="EMBL/GenBank/DDBJ databases">
        <authorList>
            <person name="Feng H."/>
        </authorList>
    </citation>
    <scope>NUCLEOTIDE SEQUENCE [LARGE SCALE GENOMIC DNA]</scope>
    <source>
        <strain evidence="11">S-12</strain>
        <strain evidence="14">s-12</strain>
    </source>
</reference>
<evidence type="ECO:0000256" key="3">
    <source>
        <dbReference type="ARBA" id="ARBA00022618"/>
    </source>
</evidence>
<keyword evidence="2 8" id="KW-1003">Cell membrane</keyword>
<dbReference type="HAMAP" id="MF_00912">
    <property type="entry name" value="DivIB"/>
    <property type="match status" value="1"/>
</dbReference>
<keyword evidence="4 8" id="KW-0812">Transmembrane</keyword>
<reference evidence="12 13" key="1">
    <citation type="submission" date="2020-02" db="EMBL/GenBank/DDBJ databases">
        <title>Bacillus aquiflavi sp. nov., isolated from yellow water of strong flavor Chinese baijiu in Yibin region of China.</title>
        <authorList>
            <person name="Xie J."/>
        </authorList>
    </citation>
    <scope>NUCLEOTIDE SEQUENCE [LARGE SCALE GENOMIC DNA]</scope>
    <source>
        <strain evidence="12 13">3H-10</strain>
    </source>
</reference>
<evidence type="ECO:0000256" key="4">
    <source>
        <dbReference type="ARBA" id="ARBA00022692"/>
    </source>
</evidence>
<accession>A0A6B3W2Y6</accession>
<dbReference type="PANTHER" id="PTHR37820:SF1">
    <property type="entry name" value="CELL DIVISION PROTEIN FTSQ"/>
    <property type="match status" value="1"/>
</dbReference>
<dbReference type="EMBL" id="JAAIWN010000022">
    <property type="protein sequence ID" value="NEY81864.1"/>
    <property type="molecule type" value="Genomic_DNA"/>
</dbReference>
<dbReference type="GO" id="GO:0005886">
    <property type="term" value="C:plasma membrane"/>
    <property type="evidence" value="ECO:0007669"/>
    <property type="project" value="UniProtKB-SubCell"/>
</dbReference>
<evidence type="ECO:0000256" key="8">
    <source>
        <dbReference type="HAMAP-Rule" id="MF_00912"/>
    </source>
</evidence>
<feature type="transmembrane region" description="Helical" evidence="8">
    <location>
        <begin position="28"/>
        <end position="45"/>
    </location>
</feature>
<feature type="region of interest" description="Disordered" evidence="9">
    <location>
        <begin position="255"/>
        <end position="318"/>
    </location>
</feature>
<dbReference type="Pfam" id="PF03799">
    <property type="entry name" value="FtsQ_DivIB_C"/>
    <property type="match status" value="1"/>
</dbReference>
<gene>
    <name evidence="8" type="primary">divIB</name>
    <name evidence="12" type="ORF">G4D64_10200</name>
    <name evidence="11" type="ORF">H1Z61_10805</name>
</gene>
<dbReference type="InterPro" id="IPR026580">
    <property type="entry name" value="DivIB"/>
</dbReference>
<organism evidence="12 13">
    <name type="scientific">Bacillus aquiflavi</name>
    <dbReference type="NCBI Taxonomy" id="2672567"/>
    <lineage>
        <taxon>Bacteria</taxon>
        <taxon>Bacillati</taxon>
        <taxon>Bacillota</taxon>
        <taxon>Bacilli</taxon>
        <taxon>Bacillales</taxon>
        <taxon>Bacillaceae</taxon>
        <taxon>Bacillus</taxon>
    </lineage>
</organism>
<keyword evidence="6 8" id="KW-0472">Membrane</keyword>
<feature type="compositionally biased region" description="Basic and acidic residues" evidence="9">
    <location>
        <begin position="304"/>
        <end position="318"/>
    </location>
</feature>
<dbReference type="Pfam" id="PF08478">
    <property type="entry name" value="POTRA_1"/>
    <property type="match status" value="1"/>
</dbReference>
<dbReference type="InterPro" id="IPR013685">
    <property type="entry name" value="POTRA_FtsQ_type"/>
</dbReference>
<evidence type="ECO:0000256" key="9">
    <source>
        <dbReference type="SAM" id="MobiDB-lite"/>
    </source>
</evidence>
<dbReference type="Gene3D" id="3.10.20.310">
    <property type="entry name" value="membrane protein fhac"/>
    <property type="match status" value="1"/>
</dbReference>
<evidence type="ECO:0000259" key="10">
    <source>
        <dbReference type="PROSITE" id="PS51779"/>
    </source>
</evidence>
<evidence type="ECO:0000313" key="13">
    <source>
        <dbReference type="Proteomes" id="UP000472971"/>
    </source>
</evidence>
<dbReference type="GO" id="GO:0043093">
    <property type="term" value="P:FtsZ-dependent cytokinesis"/>
    <property type="evidence" value="ECO:0007669"/>
    <property type="project" value="UniProtKB-UniRule"/>
</dbReference>
<dbReference type="Gene3D" id="3.40.50.10960">
    <property type="match status" value="1"/>
</dbReference>
<evidence type="ECO:0000256" key="6">
    <source>
        <dbReference type="ARBA" id="ARBA00023136"/>
    </source>
</evidence>
<keyword evidence="3 8" id="KW-0132">Cell division</keyword>
<evidence type="ECO:0000256" key="7">
    <source>
        <dbReference type="ARBA" id="ARBA00023306"/>
    </source>
</evidence>
<keyword evidence="7 8" id="KW-0131">Cell cycle</keyword>
<evidence type="ECO:0000313" key="11">
    <source>
        <dbReference type="EMBL" id="MBA4537607.1"/>
    </source>
</evidence>
<sequence>MEKGKVISLEERVPKIKQPRRRKVNRKLILLLFLFFSLIVLVVYFQSPLSHVKTVDVKGNEFYSNDEIVRQSNVSKKTSIWRVDEKTISEKLKELPLIKSVKVDIQLPNTVVFKVREYERMAYVAKGDSFFPVLENGRLLEGEKLNELSLNSLILFNFDKKEMLNETVNELRKLPEEVLNSISEIHYNPQETDKYHLTFYMNDGFEVSATLRKFSEKLSHYAAIKGQLDPNKKGIIDLEVGSFFKEYGLIEEEIAEEEDEKEKDTEKKKSEEEETGKKKEKVGEDTEDEAEKEEEGGVTEEEEAEKKIEEEGENENER</sequence>
<dbReference type="InterPro" id="IPR005548">
    <property type="entry name" value="Cell_div_FtsQ/DivIB_C"/>
</dbReference>
<evidence type="ECO:0000256" key="5">
    <source>
        <dbReference type="ARBA" id="ARBA00022989"/>
    </source>
</evidence>
<evidence type="ECO:0000256" key="2">
    <source>
        <dbReference type="ARBA" id="ARBA00022475"/>
    </source>
</evidence>
<feature type="compositionally biased region" description="Basic and acidic residues" evidence="9">
    <location>
        <begin position="262"/>
        <end position="284"/>
    </location>
</feature>
<protein>
    <recommendedName>
        <fullName evidence="8">Cell division protein DivIB</fullName>
    </recommendedName>
</protein>
<dbReference type="Proteomes" id="UP000472971">
    <property type="component" value="Unassembled WGS sequence"/>
</dbReference>
<comment type="subcellular location">
    <subcellularLocation>
        <location evidence="8">Cell membrane</location>
        <topology evidence="8">Single-pass type II membrane protein</topology>
    </subcellularLocation>
    <subcellularLocation>
        <location evidence="1">Membrane</location>
    </subcellularLocation>
    <text evidence="8">Localizes to the division septum.</text>
</comment>
<evidence type="ECO:0000256" key="1">
    <source>
        <dbReference type="ARBA" id="ARBA00004370"/>
    </source>
</evidence>
<evidence type="ECO:0000313" key="12">
    <source>
        <dbReference type="EMBL" id="NEY81864.1"/>
    </source>
</evidence>
<dbReference type="EMBL" id="JACEIO010000024">
    <property type="protein sequence ID" value="MBA4537607.1"/>
    <property type="molecule type" value="Genomic_DNA"/>
</dbReference>
<comment type="caution">
    <text evidence="12">The sequence shown here is derived from an EMBL/GenBank/DDBJ whole genome shotgun (WGS) entry which is preliminary data.</text>
</comment>
<feature type="compositionally biased region" description="Acidic residues" evidence="9">
    <location>
        <begin position="285"/>
        <end position="303"/>
    </location>
</feature>
<comment type="similarity">
    <text evidence="8">Belongs to the FtsQ/DivIB family. DivIB subfamily.</text>
</comment>
<dbReference type="Proteomes" id="UP000570010">
    <property type="component" value="Unassembled WGS sequence"/>
</dbReference>
<keyword evidence="5 8" id="KW-1133">Transmembrane helix</keyword>
<dbReference type="PANTHER" id="PTHR37820">
    <property type="entry name" value="CELL DIVISION PROTEIN DIVIB"/>
    <property type="match status" value="1"/>
</dbReference>
<dbReference type="InterPro" id="IPR034746">
    <property type="entry name" value="POTRA"/>
</dbReference>
<comment type="function">
    <text evidence="8">Cell division protein that may be involved in stabilizing or promoting the assembly of the division complex.</text>
</comment>
<name>A0A6B3W2Y6_9BACI</name>